<gene>
    <name evidence="5" type="ORF">KEBURONENSIS_00026</name>
</gene>
<dbReference type="AlphaFoldDB" id="A0A238HE96"/>
<dbReference type="EMBL" id="FXUV01000001">
    <property type="protein sequence ID" value="SMQ11672.1"/>
    <property type="molecule type" value="Genomic_DNA"/>
</dbReference>
<dbReference type="GO" id="GO:0004803">
    <property type="term" value="F:transposase activity"/>
    <property type="evidence" value="ECO:0007669"/>
    <property type="project" value="InterPro"/>
</dbReference>
<comment type="function">
    <text evidence="1">Absolutely required for transposition of IS1.</text>
</comment>
<evidence type="ECO:0000313" key="5">
    <source>
        <dbReference type="EMBL" id="SMQ11672.1"/>
    </source>
</evidence>
<comment type="similarity">
    <text evidence="2">Belongs to the transposase 27 family.</text>
</comment>
<evidence type="ECO:0000256" key="3">
    <source>
        <dbReference type="ARBA" id="ARBA00022578"/>
    </source>
</evidence>
<reference evidence="5" key="1">
    <citation type="submission" date="2017-05" db="EMBL/GenBank/DDBJ databases">
        <authorList>
            <person name="Song R."/>
            <person name="Chenine A.L."/>
            <person name="Ruprecht R.M."/>
        </authorList>
    </citation>
    <scope>NUCLEOTIDE SEQUENCE</scope>
    <source>
        <strain evidence="5">Kingella_eburonensis</strain>
    </source>
</reference>
<dbReference type="PANTHER" id="PTHR33293:SF1">
    <property type="entry name" value="INSERTION ELEMENT IS1 1 PROTEIN INSB-RELATED"/>
    <property type="match status" value="1"/>
</dbReference>
<proteinExistence type="inferred from homology"/>
<accession>A0A238HE96</accession>
<protein>
    <submittedName>
        <fullName evidence="5">IS1 transposase</fullName>
    </submittedName>
</protein>
<dbReference type="GO" id="GO:0003677">
    <property type="term" value="F:DNA binding"/>
    <property type="evidence" value="ECO:0007669"/>
    <property type="project" value="InterPro"/>
</dbReference>
<sequence>MTVRGCGIRDIAAITGYSKDKVQAALKRHEFEPFPKQKHYPTLEIDEFWTFVGNKSNKVWLVYAYHRESGEIVAYVWGKRDLATARALKQRLKELRVTYDRIATDDWTAFLNVFSNEEWHLVGKQHTVGIEGNNCRLRHKVRRAFRKTCCFSNSMFYHKKVFDLAFFDIHFGIV</sequence>
<dbReference type="GO" id="GO:0006313">
    <property type="term" value="P:DNA transposition"/>
    <property type="evidence" value="ECO:0007669"/>
    <property type="project" value="InterPro"/>
</dbReference>
<dbReference type="Pfam" id="PF03400">
    <property type="entry name" value="DDE_Tnp_IS1"/>
    <property type="match status" value="1"/>
</dbReference>
<dbReference type="NCBIfam" id="NF033558">
    <property type="entry name" value="transpos_IS1"/>
    <property type="match status" value="1"/>
</dbReference>
<evidence type="ECO:0000256" key="1">
    <source>
        <dbReference type="ARBA" id="ARBA00004091"/>
    </source>
</evidence>
<evidence type="ECO:0000256" key="2">
    <source>
        <dbReference type="ARBA" id="ARBA00008841"/>
    </source>
</evidence>
<dbReference type="InterPro" id="IPR051354">
    <property type="entry name" value="Transposase_27_IS1"/>
</dbReference>
<dbReference type="PANTHER" id="PTHR33293">
    <property type="entry name" value="INSERTION ELEMENT IS1 1 PROTEIN INSB-RELATED"/>
    <property type="match status" value="1"/>
</dbReference>
<name>A0A238HE96_9NEIS</name>
<evidence type="ECO:0000256" key="4">
    <source>
        <dbReference type="ARBA" id="ARBA00023172"/>
    </source>
</evidence>
<keyword evidence="3" id="KW-0815">Transposition</keyword>
<dbReference type="InterPro" id="IPR005063">
    <property type="entry name" value="Transposase_27"/>
</dbReference>
<organism evidence="5">
    <name type="scientific">Kingella negevensis</name>
    <dbReference type="NCBI Taxonomy" id="1522312"/>
    <lineage>
        <taxon>Bacteria</taxon>
        <taxon>Pseudomonadati</taxon>
        <taxon>Pseudomonadota</taxon>
        <taxon>Betaproteobacteria</taxon>
        <taxon>Neisseriales</taxon>
        <taxon>Neisseriaceae</taxon>
        <taxon>Kingella</taxon>
    </lineage>
</organism>
<keyword evidence="4" id="KW-0233">DNA recombination</keyword>